<keyword evidence="3" id="KW-1185">Reference proteome</keyword>
<feature type="region of interest" description="Disordered" evidence="1">
    <location>
        <begin position="69"/>
        <end position="89"/>
    </location>
</feature>
<protein>
    <submittedName>
        <fullName evidence="2">Uncharacterized protein</fullName>
    </submittedName>
</protein>
<comment type="caution">
    <text evidence="2">The sequence shown here is derived from an EMBL/GenBank/DDBJ whole genome shotgun (WGS) entry which is preliminary data.</text>
</comment>
<dbReference type="EMBL" id="LGRX02033187">
    <property type="protein sequence ID" value="KAK3242356.1"/>
    <property type="molecule type" value="Genomic_DNA"/>
</dbReference>
<accession>A0AAE0BT86</accession>
<evidence type="ECO:0000256" key="1">
    <source>
        <dbReference type="SAM" id="MobiDB-lite"/>
    </source>
</evidence>
<dbReference type="AlphaFoldDB" id="A0AAE0BT86"/>
<name>A0AAE0BT86_9CHLO</name>
<evidence type="ECO:0000313" key="2">
    <source>
        <dbReference type="EMBL" id="KAK3242356.1"/>
    </source>
</evidence>
<evidence type="ECO:0000313" key="3">
    <source>
        <dbReference type="Proteomes" id="UP001190700"/>
    </source>
</evidence>
<proteinExistence type="predicted"/>
<organism evidence="2 3">
    <name type="scientific">Cymbomonas tetramitiformis</name>
    <dbReference type="NCBI Taxonomy" id="36881"/>
    <lineage>
        <taxon>Eukaryota</taxon>
        <taxon>Viridiplantae</taxon>
        <taxon>Chlorophyta</taxon>
        <taxon>Pyramimonadophyceae</taxon>
        <taxon>Pyramimonadales</taxon>
        <taxon>Pyramimonadaceae</taxon>
        <taxon>Cymbomonas</taxon>
    </lineage>
</organism>
<sequence length="110" mass="11596">MSTLWQQQQADLGGETGTAPFAAALATGDDIKRDPALKAILDKITVLEHFIRGGCKKGPLTPAMKKAALGPRGGLNGYRTGASKEGRPPVGFDKAEIVGYTPKTRGIFTQ</sequence>
<gene>
    <name evidence="2" type="ORF">CYMTET_47944</name>
</gene>
<dbReference type="Proteomes" id="UP001190700">
    <property type="component" value="Unassembled WGS sequence"/>
</dbReference>
<reference evidence="2 3" key="1">
    <citation type="journal article" date="2015" name="Genome Biol. Evol.">
        <title>Comparative Genomics of a Bacterivorous Green Alga Reveals Evolutionary Causalities and Consequences of Phago-Mixotrophic Mode of Nutrition.</title>
        <authorList>
            <person name="Burns J.A."/>
            <person name="Paasch A."/>
            <person name="Narechania A."/>
            <person name="Kim E."/>
        </authorList>
    </citation>
    <scope>NUCLEOTIDE SEQUENCE [LARGE SCALE GENOMIC DNA]</scope>
    <source>
        <strain evidence="2 3">PLY_AMNH</strain>
    </source>
</reference>